<evidence type="ECO:0000313" key="2">
    <source>
        <dbReference type="Proteomes" id="UP001283361"/>
    </source>
</evidence>
<dbReference type="AlphaFoldDB" id="A0AAE1DQV9"/>
<comment type="caution">
    <text evidence="1">The sequence shown here is derived from an EMBL/GenBank/DDBJ whole genome shotgun (WGS) entry which is preliminary data.</text>
</comment>
<name>A0AAE1DQV9_9GAST</name>
<gene>
    <name evidence="1" type="ORF">RRG08_034226</name>
</gene>
<proteinExistence type="predicted"/>
<dbReference type="EMBL" id="JAWDGP010002890">
    <property type="protein sequence ID" value="KAK3778965.1"/>
    <property type="molecule type" value="Genomic_DNA"/>
</dbReference>
<accession>A0AAE1DQV9</accession>
<organism evidence="1 2">
    <name type="scientific">Elysia crispata</name>
    <name type="common">lettuce slug</name>
    <dbReference type="NCBI Taxonomy" id="231223"/>
    <lineage>
        <taxon>Eukaryota</taxon>
        <taxon>Metazoa</taxon>
        <taxon>Spiralia</taxon>
        <taxon>Lophotrochozoa</taxon>
        <taxon>Mollusca</taxon>
        <taxon>Gastropoda</taxon>
        <taxon>Heterobranchia</taxon>
        <taxon>Euthyneura</taxon>
        <taxon>Panpulmonata</taxon>
        <taxon>Sacoglossa</taxon>
        <taxon>Placobranchoidea</taxon>
        <taxon>Plakobranchidae</taxon>
        <taxon>Elysia</taxon>
    </lineage>
</organism>
<dbReference type="Proteomes" id="UP001283361">
    <property type="component" value="Unassembled WGS sequence"/>
</dbReference>
<evidence type="ECO:0000313" key="1">
    <source>
        <dbReference type="EMBL" id="KAK3778965.1"/>
    </source>
</evidence>
<keyword evidence="2" id="KW-1185">Reference proteome</keyword>
<protein>
    <submittedName>
        <fullName evidence="1">Uncharacterized protein</fullName>
    </submittedName>
</protein>
<reference evidence="1" key="1">
    <citation type="journal article" date="2023" name="G3 (Bethesda)">
        <title>A reference genome for the long-term kleptoplast-retaining sea slug Elysia crispata morphotype clarki.</title>
        <authorList>
            <person name="Eastman K.E."/>
            <person name="Pendleton A.L."/>
            <person name="Shaikh M.A."/>
            <person name="Suttiyut T."/>
            <person name="Ogas R."/>
            <person name="Tomko P."/>
            <person name="Gavelis G."/>
            <person name="Widhalm J.R."/>
            <person name="Wisecaver J.H."/>
        </authorList>
    </citation>
    <scope>NUCLEOTIDE SEQUENCE</scope>
    <source>
        <strain evidence="1">ECLA1</strain>
    </source>
</reference>
<sequence>MGEARTSKAVVSGILGLCAEGPLGYPAAAVIIRSKDNDPDGVGFGMKGWGDLIEPSLISFDVMYVYKCVCFLGQKKRESIAVRSVGV</sequence>